<reference evidence="2 3" key="1">
    <citation type="submission" date="2022-12" db="EMBL/GenBank/DDBJ databases">
        <title>Chromosome-level genome of Tegillarca granosa.</title>
        <authorList>
            <person name="Kim J."/>
        </authorList>
    </citation>
    <scope>NUCLEOTIDE SEQUENCE [LARGE SCALE GENOMIC DNA]</scope>
    <source>
        <strain evidence="2">Teg-2019</strain>
        <tissue evidence="2">Adductor muscle</tissue>
    </source>
</reference>
<dbReference type="InterPro" id="IPR011029">
    <property type="entry name" value="DEATH-like_dom_sf"/>
</dbReference>
<gene>
    <name evidence="2" type="ORF">KUTeg_011103</name>
</gene>
<proteinExistence type="predicted"/>
<comment type="caution">
    <text evidence="2">The sequence shown here is derived from an EMBL/GenBank/DDBJ whole genome shotgun (WGS) entry which is preliminary data.</text>
</comment>
<evidence type="ECO:0000313" key="2">
    <source>
        <dbReference type="EMBL" id="KAJ8311748.1"/>
    </source>
</evidence>
<evidence type="ECO:0000313" key="3">
    <source>
        <dbReference type="Proteomes" id="UP001217089"/>
    </source>
</evidence>
<feature type="domain" description="CARD" evidence="1">
    <location>
        <begin position="3"/>
        <end position="92"/>
    </location>
</feature>
<dbReference type="EMBL" id="JARBDR010000496">
    <property type="protein sequence ID" value="KAJ8311748.1"/>
    <property type="molecule type" value="Genomic_DNA"/>
</dbReference>
<protein>
    <recommendedName>
        <fullName evidence="1">CARD domain-containing protein</fullName>
    </recommendedName>
</protein>
<dbReference type="SUPFAM" id="SSF47986">
    <property type="entry name" value="DEATH domain"/>
    <property type="match status" value="1"/>
</dbReference>
<accession>A0ABQ9F2Y5</accession>
<sequence>MAGTDAIARLLDRHKVTLARDIDVNKFLPRLKRKGIITKADEKEIFGKNDQNIVTETFLEVLSRKGLTAFQEFCTCLEEIAPHLLTVFLIDSPAK</sequence>
<name>A0ABQ9F2Y5_TEGGR</name>
<dbReference type="Gene3D" id="1.10.533.10">
    <property type="entry name" value="Death Domain, Fas"/>
    <property type="match status" value="1"/>
</dbReference>
<dbReference type="Proteomes" id="UP001217089">
    <property type="component" value="Unassembled WGS sequence"/>
</dbReference>
<dbReference type="InterPro" id="IPR001315">
    <property type="entry name" value="CARD"/>
</dbReference>
<keyword evidence="3" id="KW-1185">Reference proteome</keyword>
<dbReference type="PROSITE" id="PS50209">
    <property type="entry name" value="CARD"/>
    <property type="match status" value="1"/>
</dbReference>
<dbReference type="CDD" id="cd01671">
    <property type="entry name" value="CARD"/>
    <property type="match status" value="1"/>
</dbReference>
<dbReference type="Pfam" id="PF00619">
    <property type="entry name" value="CARD"/>
    <property type="match status" value="1"/>
</dbReference>
<evidence type="ECO:0000259" key="1">
    <source>
        <dbReference type="PROSITE" id="PS50209"/>
    </source>
</evidence>
<organism evidence="2 3">
    <name type="scientific">Tegillarca granosa</name>
    <name type="common">Malaysian cockle</name>
    <name type="synonym">Anadara granosa</name>
    <dbReference type="NCBI Taxonomy" id="220873"/>
    <lineage>
        <taxon>Eukaryota</taxon>
        <taxon>Metazoa</taxon>
        <taxon>Spiralia</taxon>
        <taxon>Lophotrochozoa</taxon>
        <taxon>Mollusca</taxon>
        <taxon>Bivalvia</taxon>
        <taxon>Autobranchia</taxon>
        <taxon>Pteriomorphia</taxon>
        <taxon>Arcoida</taxon>
        <taxon>Arcoidea</taxon>
        <taxon>Arcidae</taxon>
        <taxon>Tegillarca</taxon>
    </lineage>
</organism>